<sequence length="350" mass="40114">MDIEAKSAFYVENIRKSKISIYDNISYDDSKLWIPREELEYILNKKLYGLSIGDLPLRTRSKVIKESVCRALGYDVPSSFTKTQPRFPGQDFDTYSQKSNNLQIWNEEISPSRRYVIIQIIDNTRIGRIKVLLGEELAAYDKTGTLTTKYQARLTSVKDKSELISSVDTERINTFVNSFPYVNLGELRPVDNPSKKSFLSIRSIFDKLTSLIGTSFADLGFDQERNRGFELHKLICLSLGYKSYEDNGQFPDLKNQLLEVKLQTSPTIDLGLICPDDTSELDIKNDFGVKVRHCDVRYALFYASIRDGIVTLTNLYLSSGEKFFSRFPRFEGKIVNKKIQLPLPSNFFSS</sequence>
<organism evidence="1 2">
    <name type="scientific">Desulfolutivibrio sulfodismutans</name>
    <dbReference type="NCBI Taxonomy" id="63561"/>
    <lineage>
        <taxon>Bacteria</taxon>
        <taxon>Pseudomonadati</taxon>
        <taxon>Thermodesulfobacteriota</taxon>
        <taxon>Desulfovibrionia</taxon>
        <taxon>Desulfovibrionales</taxon>
        <taxon>Desulfovibrionaceae</taxon>
        <taxon>Desulfolutivibrio</taxon>
    </lineage>
</organism>
<keyword evidence="2" id="KW-1185">Reference proteome</keyword>
<protein>
    <submittedName>
        <fullName evidence="1">Restriction endonuclease</fullName>
    </submittedName>
</protein>
<dbReference type="RefSeq" id="WP_163300670.1">
    <property type="nucleotide sequence ID" value="NZ_JAAGRQ010000007.1"/>
</dbReference>
<comment type="caution">
    <text evidence="1">The sequence shown here is derived from an EMBL/GenBank/DDBJ whole genome shotgun (WGS) entry which is preliminary data.</text>
</comment>
<keyword evidence="1" id="KW-0540">Nuclease</keyword>
<keyword evidence="1" id="KW-0255">Endonuclease</keyword>
<evidence type="ECO:0000313" key="2">
    <source>
        <dbReference type="Proteomes" id="UP000469724"/>
    </source>
</evidence>
<reference evidence="1 2" key="1">
    <citation type="submission" date="2020-02" db="EMBL/GenBank/DDBJ databases">
        <title>Comparative genomics of sulfur disproportionating microorganisms.</title>
        <authorList>
            <person name="Ward L.M."/>
            <person name="Bertran E."/>
            <person name="Johnston D.T."/>
        </authorList>
    </citation>
    <scope>NUCLEOTIDE SEQUENCE [LARGE SCALE GENOMIC DNA]</scope>
    <source>
        <strain evidence="1 2">DSM 3696</strain>
    </source>
</reference>
<evidence type="ECO:0000313" key="1">
    <source>
        <dbReference type="EMBL" id="NDY55613.1"/>
    </source>
</evidence>
<keyword evidence="1" id="KW-0378">Hydrolase</keyword>
<name>A0A7K3NIG5_9BACT</name>
<proteinExistence type="predicted"/>
<dbReference type="Proteomes" id="UP000469724">
    <property type="component" value="Unassembled WGS sequence"/>
</dbReference>
<dbReference type="AlphaFoldDB" id="A0A7K3NIG5"/>
<dbReference type="EMBL" id="JAAGRQ010000007">
    <property type="protein sequence ID" value="NDY55613.1"/>
    <property type="molecule type" value="Genomic_DNA"/>
</dbReference>
<gene>
    <name evidence="1" type="ORF">G3N56_02500</name>
</gene>
<dbReference type="GO" id="GO:0004519">
    <property type="term" value="F:endonuclease activity"/>
    <property type="evidence" value="ECO:0007669"/>
    <property type="project" value="UniProtKB-KW"/>
</dbReference>
<accession>A0A7K3NIG5</accession>